<accession>A0AAV7S7J7</accession>
<keyword evidence="7" id="KW-0238">DNA-binding</keyword>
<evidence type="ECO:0000256" key="12">
    <source>
        <dbReference type="PROSITE-ProRule" id="PRU00042"/>
    </source>
</evidence>
<dbReference type="PROSITE" id="PS00028">
    <property type="entry name" value="ZINC_FINGER_C2H2_1"/>
    <property type="match status" value="3"/>
</dbReference>
<proteinExistence type="inferred from homology"/>
<evidence type="ECO:0000256" key="13">
    <source>
        <dbReference type="SAM" id="MobiDB-lite"/>
    </source>
</evidence>
<evidence type="ECO:0000313" key="15">
    <source>
        <dbReference type="EMBL" id="KAJ1159881.1"/>
    </source>
</evidence>
<keyword evidence="2" id="KW-0479">Metal-binding</keyword>
<dbReference type="Pfam" id="PF00096">
    <property type="entry name" value="zf-C2H2"/>
    <property type="match status" value="3"/>
</dbReference>
<sequence>MSDIYLFSDQDNSEDMSVVKTERFQQNQSQPSQQQNQQQNNQQQNQQQNQTQQQSQPRGQDSQPSPLALLAATCSRIESPNGTTGQGQQGSQELELSNAQITQTSNGSWQIISTSGGATTSKDGSGDSSSKNRAMAPGQFVVTAAPNLQNQQMLASLPGMMSNIQYQVIPQFQTVDGQQLQFTTGPAQLNVQQDASGQFQIVPGNNQQIITTNRAGAGNLIAAMPNILQQGVPIQGVNLANNVLSGQAQYLANLPLSLNGNITLLPVNSMGAATLAPSSNAVTINSSSSQDSSSQPATSGSAISSSQLTSQANSGMYFTNANSFASTTSSSMNFTTSSATTGSNSQVQTPQRSGSLQNLVSDAIQIQQASLALQQSLQKDAEQQQQQQQILIQPQLLQGGNAIQTLQAAQLSGQTFTTQAISQDALQNFPFQALSNSGPIIIRTPTVGPNGQVTWQTIQLQNLQVQNPQTQTITLTPMQGMSLGQAGSTQTLSTMPAGTVTLNPAQLSSIPGLQAISLGSLGTSGIQVHQLQGMPLTISNATGDHNSQMTIHSSGADVIQDDPGMDEGEASPDTQPSGRRMRREACTCPYCKDNEGRMSGDPGKKKQHICHIPGCGKVYGKTSHLRAHLRWHTGERPFVCTWQYCGKRFTRSDELQRHKRTHTGEKKFACPECPKRFMRSDHLSKHIKTHQNKKVSPNSTVTMTNVPMDTGSDCSTPSTPTPQTLITSGMVAMEAISPEGIARLANSGINVMQVADLSINISGNGF</sequence>
<comment type="subcellular location">
    <subcellularLocation>
        <location evidence="1">Nucleus</location>
    </subcellularLocation>
</comment>
<dbReference type="InterPro" id="IPR036236">
    <property type="entry name" value="Znf_C2H2_sf"/>
</dbReference>
<dbReference type="PROSITE" id="PS50157">
    <property type="entry name" value="ZINC_FINGER_C2H2_2"/>
    <property type="match status" value="3"/>
</dbReference>
<dbReference type="EMBL" id="JANPWB010000008">
    <property type="protein sequence ID" value="KAJ1159881.1"/>
    <property type="molecule type" value="Genomic_DNA"/>
</dbReference>
<name>A0AAV7S7J7_PLEWA</name>
<evidence type="ECO:0000256" key="4">
    <source>
        <dbReference type="ARBA" id="ARBA00022771"/>
    </source>
</evidence>
<feature type="region of interest" description="Disordered" evidence="13">
    <location>
        <begin position="282"/>
        <end position="306"/>
    </location>
</feature>
<dbReference type="InterPro" id="IPR013087">
    <property type="entry name" value="Znf_C2H2_type"/>
</dbReference>
<feature type="compositionally biased region" description="Polar residues" evidence="13">
    <location>
        <begin position="101"/>
        <end position="112"/>
    </location>
</feature>
<keyword evidence="3" id="KW-0677">Repeat</keyword>
<dbReference type="Gene3D" id="3.30.160.60">
    <property type="entry name" value="Classic Zinc Finger"/>
    <property type="match status" value="3"/>
</dbReference>
<feature type="domain" description="C2H2-type" evidence="14">
    <location>
        <begin position="608"/>
        <end position="637"/>
    </location>
</feature>
<feature type="region of interest" description="Disordered" evidence="13">
    <location>
        <begin position="329"/>
        <end position="354"/>
    </location>
</feature>
<evidence type="ECO:0000256" key="7">
    <source>
        <dbReference type="ARBA" id="ARBA00023125"/>
    </source>
</evidence>
<reference evidence="15" key="1">
    <citation type="journal article" date="2022" name="bioRxiv">
        <title>Sequencing and chromosome-scale assembly of the giantPleurodeles waltlgenome.</title>
        <authorList>
            <person name="Brown T."/>
            <person name="Elewa A."/>
            <person name="Iarovenko S."/>
            <person name="Subramanian E."/>
            <person name="Araus A.J."/>
            <person name="Petzold A."/>
            <person name="Susuki M."/>
            <person name="Suzuki K.-i.T."/>
            <person name="Hayashi T."/>
            <person name="Toyoda A."/>
            <person name="Oliveira C."/>
            <person name="Osipova E."/>
            <person name="Leigh N.D."/>
            <person name="Simon A."/>
            <person name="Yun M.H."/>
        </authorList>
    </citation>
    <scope>NUCLEOTIDE SEQUENCE</scope>
    <source>
        <strain evidence="15">20211129_DDA</strain>
        <tissue evidence="15">Liver</tissue>
    </source>
</reference>
<feature type="region of interest" description="Disordered" evidence="13">
    <location>
        <begin position="101"/>
        <end position="133"/>
    </location>
</feature>
<keyword evidence="5" id="KW-0862">Zinc</keyword>
<organism evidence="15 16">
    <name type="scientific">Pleurodeles waltl</name>
    <name type="common">Iberian ribbed newt</name>
    <dbReference type="NCBI Taxonomy" id="8319"/>
    <lineage>
        <taxon>Eukaryota</taxon>
        <taxon>Metazoa</taxon>
        <taxon>Chordata</taxon>
        <taxon>Craniata</taxon>
        <taxon>Vertebrata</taxon>
        <taxon>Euteleostomi</taxon>
        <taxon>Amphibia</taxon>
        <taxon>Batrachia</taxon>
        <taxon>Caudata</taxon>
        <taxon>Salamandroidea</taxon>
        <taxon>Salamandridae</taxon>
        <taxon>Pleurodelinae</taxon>
        <taxon>Pleurodeles</taxon>
    </lineage>
</organism>
<keyword evidence="16" id="KW-1185">Reference proteome</keyword>
<evidence type="ECO:0000256" key="6">
    <source>
        <dbReference type="ARBA" id="ARBA00023015"/>
    </source>
</evidence>
<evidence type="ECO:0000313" key="16">
    <source>
        <dbReference type="Proteomes" id="UP001066276"/>
    </source>
</evidence>
<feature type="compositionally biased region" description="Low complexity" evidence="13">
    <location>
        <begin position="329"/>
        <end position="341"/>
    </location>
</feature>
<feature type="compositionally biased region" description="Polar residues" evidence="13">
    <location>
        <begin position="342"/>
        <end position="354"/>
    </location>
</feature>
<keyword evidence="4 12" id="KW-0863">Zinc-finger</keyword>
<dbReference type="PANTHER" id="PTHR23235:SF16">
    <property type="entry name" value="TRANSCRIPTION FACTOR SP1"/>
    <property type="match status" value="1"/>
</dbReference>
<keyword evidence="10" id="KW-0539">Nucleus</keyword>
<dbReference type="AlphaFoldDB" id="A0AAV7S7J7"/>
<dbReference type="GO" id="GO:0008270">
    <property type="term" value="F:zinc ion binding"/>
    <property type="evidence" value="ECO:0007669"/>
    <property type="project" value="UniProtKB-KW"/>
</dbReference>
<dbReference type="FunFam" id="3.30.160.60:FF:000014">
    <property type="entry name" value="Transcription factor Sp3"/>
    <property type="match status" value="1"/>
</dbReference>
<evidence type="ECO:0000256" key="10">
    <source>
        <dbReference type="ARBA" id="ARBA00023242"/>
    </source>
</evidence>
<feature type="compositionally biased region" description="Low complexity" evidence="13">
    <location>
        <begin position="113"/>
        <end position="131"/>
    </location>
</feature>
<feature type="domain" description="C2H2-type" evidence="14">
    <location>
        <begin position="638"/>
        <end position="667"/>
    </location>
</feature>
<evidence type="ECO:0000256" key="8">
    <source>
        <dbReference type="ARBA" id="ARBA00023159"/>
    </source>
</evidence>
<dbReference type="GO" id="GO:0005634">
    <property type="term" value="C:nucleus"/>
    <property type="evidence" value="ECO:0007669"/>
    <property type="project" value="UniProtKB-SubCell"/>
</dbReference>
<evidence type="ECO:0000256" key="11">
    <source>
        <dbReference type="ARBA" id="ARBA00038409"/>
    </source>
</evidence>
<feature type="compositionally biased region" description="Low complexity" evidence="13">
    <location>
        <begin position="25"/>
        <end position="65"/>
    </location>
</feature>
<dbReference type="GO" id="GO:0000978">
    <property type="term" value="F:RNA polymerase II cis-regulatory region sequence-specific DNA binding"/>
    <property type="evidence" value="ECO:0007669"/>
    <property type="project" value="TreeGrafter"/>
</dbReference>
<comment type="similarity">
    <text evidence="11">Belongs to the Sp1 C2H2-type zinc-finger protein family.</text>
</comment>
<keyword evidence="6" id="KW-0805">Transcription regulation</keyword>
<dbReference type="PANTHER" id="PTHR23235">
    <property type="entry name" value="KRUEPPEL-LIKE TRANSCRIPTION FACTOR"/>
    <property type="match status" value="1"/>
</dbReference>
<evidence type="ECO:0000256" key="5">
    <source>
        <dbReference type="ARBA" id="ARBA00022833"/>
    </source>
</evidence>
<feature type="region of interest" description="Disordered" evidence="13">
    <location>
        <begin position="560"/>
        <end position="580"/>
    </location>
</feature>
<feature type="region of interest" description="Disordered" evidence="13">
    <location>
        <begin position="1"/>
        <end position="65"/>
    </location>
</feature>
<evidence type="ECO:0000256" key="9">
    <source>
        <dbReference type="ARBA" id="ARBA00023163"/>
    </source>
</evidence>
<protein>
    <recommendedName>
        <fullName evidence="14">C2H2-type domain-containing protein</fullName>
    </recommendedName>
</protein>
<dbReference type="GO" id="GO:0000981">
    <property type="term" value="F:DNA-binding transcription factor activity, RNA polymerase II-specific"/>
    <property type="evidence" value="ECO:0007669"/>
    <property type="project" value="TreeGrafter"/>
</dbReference>
<comment type="caution">
    <text evidence="15">The sequence shown here is derived from an EMBL/GenBank/DDBJ whole genome shotgun (WGS) entry which is preliminary data.</text>
</comment>
<gene>
    <name evidence="15" type="ORF">NDU88_000385</name>
</gene>
<keyword evidence="8" id="KW-0010">Activator</keyword>
<dbReference type="SMART" id="SM00355">
    <property type="entry name" value="ZnF_C2H2"/>
    <property type="match status" value="3"/>
</dbReference>
<dbReference type="CDD" id="cd22539">
    <property type="entry name" value="SP1_N"/>
    <property type="match status" value="1"/>
</dbReference>
<dbReference type="Proteomes" id="UP001066276">
    <property type="component" value="Chromosome 4_2"/>
</dbReference>
<dbReference type="SUPFAM" id="SSF57667">
    <property type="entry name" value="beta-beta-alpha zinc fingers"/>
    <property type="match status" value="1"/>
</dbReference>
<keyword evidence="9" id="KW-0804">Transcription</keyword>
<dbReference type="FunFam" id="3.30.160.60:FF:000026">
    <property type="entry name" value="Transcription factor Sp3"/>
    <property type="match status" value="1"/>
</dbReference>
<dbReference type="FunFam" id="3.30.160.60:FF:000061">
    <property type="entry name" value="Transcription factor Sp3"/>
    <property type="match status" value="1"/>
</dbReference>
<evidence type="ECO:0000256" key="3">
    <source>
        <dbReference type="ARBA" id="ARBA00022737"/>
    </source>
</evidence>
<evidence type="ECO:0000256" key="2">
    <source>
        <dbReference type="ARBA" id="ARBA00022723"/>
    </source>
</evidence>
<feature type="domain" description="C2H2-type" evidence="14">
    <location>
        <begin position="668"/>
        <end position="695"/>
    </location>
</feature>
<feature type="compositionally biased region" description="Acidic residues" evidence="13">
    <location>
        <begin position="560"/>
        <end position="570"/>
    </location>
</feature>
<evidence type="ECO:0000256" key="1">
    <source>
        <dbReference type="ARBA" id="ARBA00004123"/>
    </source>
</evidence>
<evidence type="ECO:0000259" key="14">
    <source>
        <dbReference type="PROSITE" id="PS50157"/>
    </source>
</evidence>